<keyword evidence="11" id="KW-1185">Reference proteome</keyword>
<evidence type="ECO:0000256" key="2">
    <source>
        <dbReference type="ARBA" id="ARBA00005051"/>
    </source>
</evidence>
<dbReference type="GO" id="GO:0005524">
    <property type="term" value="F:ATP binding"/>
    <property type="evidence" value="ECO:0007669"/>
    <property type="project" value="UniProtKB-KW"/>
</dbReference>
<accession>G5JU67</accession>
<dbReference type="RefSeq" id="WP_003080330.1">
    <property type="nucleotide sequence ID" value="NZ_AEUW02000001.1"/>
</dbReference>
<dbReference type="STRING" id="764298.STRMA_0608"/>
<dbReference type="GO" id="GO:0046654">
    <property type="term" value="P:tetrahydrofolate biosynthetic process"/>
    <property type="evidence" value="ECO:0007669"/>
    <property type="project" value="UniProtKB-UniPathway"/>
</dbReference>
<dbReference type="CDD" id="cd00483">
    <property type="entry name" value="HPPK"/>
    <property type="match status" value="1"/>
</dbReference>
<evidence type="ECO:0000256" key="6">
    <source>
        <dbReference type="ARBA" id="ARBA00022777"/>
    </source>
</evidence>
<sequence>MTTVYLSLGSNIGNKQKYISQALSKLESLEQTRLLLVSSYYKTKPWGKTDQDDFLNIACQLETELTCHNLLQQCQKIEHDLDRIRHEHWGPRTIDIDILFFGHQIIDDDLLKLPHPYLQERAFVLVPLNEIASDFIHPVLKKPISKLVKNIEQTTVEKIETPFLKDGFSE</sequence>
<dbReference type="Pfam" id="PF01288">
    <property type="entry name" value="HPPK"/>
    <property type="match status" value="1"/>
</dbReference>
<evidence type="ECO:0000313" key="10">
    <source>
        <dbReference type="EMBL" id="EHJ52363.1"/>
    </source>
</evidence>
<dbReference type="Gene3D" id="3.30.70.560">
    <property type="entry name" value="7,8-Dihydro-6-hydroxymethylpterin-pyrophosphokinase HPPK"/>
    <property type="match status" value="1"/>
</dbReference>
<keyword evidence="4 10" id="KW-0808">Transferase</keyword>
<dbReference type="GO" id="GO:0003848">
    <property type="term" value="F:2-amino-4-hydroxy-6-hydroxymethyldihydropteridine diphosphokinase activity"/>
    <property type="evidence" value="ECO:0007669"/>
    <property type="project" value="UniProtKB-EC"/>
</dbReference>
<dbReference type="PROSITE" id="PS00794">
    <property type="entry name" value="HPPK"/>
    <property type="match status" value="1"/>
</dbReference>
<evidence type="ECO:0000256" key="3">
    <source>
        <dbReference type="ARBA" id="ARBA00013253"/>
    </source>
</evidence>
<dbReference type="PANTHER" id="PTHR43071:SF1">
    <property type="entry name" value="2-AMINO-4-HYDROXY-6-HYDROXYMETHYLDIHYDROPTERIDINE PYROPHOSPHOKINASE"/>
    <property type="match status" value="1"/>
</dbReference>
<dbReference type="OrthoDB" id="9808041at2"/>
<dbReference type="SUPFAM" id="SSF55083">
    <property type="entry name" value="6-hydroxymethyl-7,8-dihydropterin pyrophosphokinase, HPPK"/>
    <property type="match status" value="1"/>
</dbReference>
<dbReference type="PANTHER" id="PTHR43071">
    <property type="entry name" value="2-AMINO-4-HYDROXY-6-HYDROXYMETHYLDIHYDROPTERIDINE PYROPHOSPHOKINASE"/>
    <property type="match status" value="1"/>
</dbReference>
<protein>
    <recommendedName>
        <fullName evidence="3">2-amino-4-hydroxy-6-hydroxymethyldihydropteridine diphosphokinase</fullName>
        <ecNumber evidence="3">2.7.6.3</ecNumber>
    </recommendedName>
</protein>
<evidence type="ECO:0000256" key="1">
    <source>
        <dbReference type="ARBA" id="ARBA00000198"/>
    </source>
</evidence>
<keyword evidence="8" id="KW-0289">Folate biosynthesis</keyword>
<dbReference type="GO" id="GO:0046656">
    <property type="term" value="P:folic acid biosynthetic process"/>
    <property type="evidence" value="ECO:0007669"/>
    <property type="project" value="UniProtKB-KW"/>
</dbReference>
<dbReference type="InterPro" id="IPR000550">
    <property type="entry name" value="Hppk"/>
</dbReference>
<dbReference type="NCBIfam" id="TIGR01498">
    <property type="entry name" value="folK"/>
    <property type="match status" value="1"/>
</dbReference>
<keyword evidence="7" id="KW-0067">ATP-binding</keyword>
<dbReference type="EMBL" id="AEUW02000001">
    <property type="protein sequence ID" value="EHJ52363.1"/>
    <property type="molecule type" value="Genomic_DNA"/>
</dbReference>
<name>G5JU67_9STRE</name>
<evidence type="ECO:0000256" key="8">
    <source>
        <dbReference type="ARBA" id="ARBA00022909"/>
    </source>
</evidence>
<proteinExistence type="predicted"/>
<comment type="pathway">
    <text evidence="2">Cofactor biosynthesis; tetrahydrofolate biosynthesis; 2-amino-4-hydroxy-6-hydroxymethyl-7,8-dihydropteridine diphosphate from 7,8-dihydroneopterin triphosphate: step 4/4.</text>
</comment>
<evidence type="ECO:0000256" key="4">
    <source>
        <dbReference type="ARBA" id="ARBA00022679"/>
    </source>
</evidence>
<organism evidence="10 11">
    <name type="scientific">Streptococcus macacae NCTC 11558</name>
    <dbReference type="NCBI Taxonomy" id="764298"/>
    <lineage>
        <taxon>Bacteria</taxon>
        <taxon>Bacillati</taxon>
        <taxon>Bacillota</taxon>
        <taxon>Bacilli</taxon>
        <taxon>Lactobacillales</taxon>
        <taxon>Streptococcaceae</taxon>
        <taxon>Streptococcus</taxon>
    </lineage>
</organism>
<dbReference type="Proteomes" id="UP000003573">
    <property type="component" value="Unassembled WGS sequence"/>
</dbReference>
<feature type="domain" description="7,8-dihydro-6-hydroxymethylpterin-pyrophosphokinase" evidence="9">
    <location>
        <begin position="88"/>
        <end position="99"/>
    </location>
</feature>
<reference evidence="10 11" key="1">
    <citation type="journal article" date="2014" name="Int. J. Syst. Evol. Microbiol.">
        <title>Phylogenomics and the dynamic genome evolution of the genus Streptococcus.</title>
        <authorList>
            <consortium name="The Broad Institute Genome Sequencing Platform"/>
            <person name="Richards V.P."/>
            <person name="Palmer S.R."/>
            <person name="Pavinski Bitar P.D."/>
            <person name="Qin X."/>
            <person name="Weinstock G.M."/>
            <person name="Highlander S.K."/>
            <person name="Town C.D."/>
            <person name="Burne R.A."/>
            <person name="Stanhope M.J."/>
        </authorList>
    </citation>
    <scope>NUCLEOTIDE SEQUENCE [LARGE SCALE GENOMIC DNA]</scope>
    <source>
        <strain evidence="10 11">NCTC 11558</strain>
    </source>
</reference>
<keyword evidence="6" id="KW-0418">Kinase</keyword>
<dbReference type="InterPro" id="IPR035907">
    <property type="entry name" value="Hppk_sf"/>
</dbReference>
<evidence type="ECO:0000256" key="5">
    <source>
        <dbReference type="ARBA" id="ARBA00022741"/>
    </source>
</evidence>
<evidence type="ECO:0000313" key="11">
    <source>
        <dbReference type="Proteomes" id="UP000003573"/>
    </source>
</evidence>
<keyword evidence="5" id="KW-0547">Nucleotide-binding</keyword>
<dbReference type="eggNOG" id="COG0801">
    <property type="taxonomic scope" value="Bacteria"/>
</dbReference>
<dbReference type="AlphaFoldDB" id="G5JU67"/>
<evidence type="ECO:0000259" key="9">
    <source>
        <dbReference type="PROSITE" id="PS00794"/>
    </source>
</evidence>
<comment type="caution">
    <text evidence="10">The sequence shown here is derived from an EMBL/GenBank/DDBJ whole genome shotgun (WGS) entry which is preliminary data.</text>
</comment>
<dbReference type="EC" id="2.7.6.3" evidence="3"/>
<dbReference type="GO" id="GO:0016301">
    <property type="term" value="F:kinase activity"/>
    <property type="evidence" value="ECO:0007669"/>
    <property type="project" value="UniProtKB-KW"/>
</dbReference>
<dbReference type="UniPathway" id="UPA00077">
    <property type="reaction ID" value="UER00155"/>
</dbReference>
<gene>
    <name evidence="10" type="primary">folK</name>
    <name evidence="10" type="ORF">STRMA_0608</name>
</gene>
<comment type="catalytic activity">
    <reaction evidence="1">
        <text>6-hydroxymethyl-7,8-dihydropterin + ATP = (7,8-dihydropterin-6-yl)methyl diphosphate + AMP + H(+)</text>
        <dbReference type="Rhea" id="RHEA:11412"/>
        <dbReference type="ChEBI" id="CHEBI:15378"/>
        <dbReference type="ChEBI" id="CHEBI:30616"/>
        <dbReference type="ChEBI" id="CHEBI:44841"/>
        <dbReference type="ChEBI" id="CHEBI:72950"/>
        <dbReference type="ChEBI" id="CHEBI:456215"/>
        <dbReference type="EC" id="2.7.6.3"/>
    </reaction>
</comment>
<evidence type="ECO:0000256" key="7">
    <source>
        <dbReference type="ARBA" id="ARBA00022840"/>
    </source>
</evidence>